<dbReference type="InterPro" id="IPR016166">
    <property type="entry name" value="FAD-bd_PCMH"/>
</dbReference>
<dbReference type="Proteomes" id="UP000800200">
    <property type="component" value="Unassembled WGS sequence"/>
</dbReference>
<dbReference type="InterPro" id="IPR012951">
    <property type="entry name" value="BBE"/>
</dbReference>
<dbReference type="InterPro" id="IPR036318">
    <property type="entry name" value="FAD-bd_PCMH-like_sf"/>
</dbReference>
<evidence type="ECO:0000256" key="2">
    <source>
        <dbReference type="ARBA" id="ARBA00005466"/>
    </source>
</evidence>
<dbReference type="PANTHER" id="PTHR42973:SF39">
    <property type="entry name" value="FAD-BINDING PCMH-TYPE DOMAIN-CONTAINING PROTEIN"/>
    <property type="match status" value="1"/>
</dbReference>
<evidence type="ECO:0000256" key="1">
    <source>
        <dbReference type="ARBA" id="ARBA00001974"/>
    </source>
</evidence>
<dbReference type="PANTHER" id="PTHR42973">
    <property type="entry name" value="BINDING OXIDOREDUCTASE, PUTATIVE (AFU_ORTHOLOGUE AFUA_1G17690)-RELATED"/>
    <property type="match status" value="1"/>
</dbReference>
<sequence>MLYDAILFSISALSFAKAFREPHCKTTLLDPNWPPENEWNALNKTIGGSLIKTRPVASSCYGGDPFNSTHTCEEVTRNWGYSAYHASLPESINYPIYAKNSCLPPSAPGYTAEKGCHVGGLPQYVVNATTEQQVATAMQWASERNIRIVVKGTGHDLNGRSSGAYSISIWTHNFKKMEFNTDWRLPGGNGTADVLVTGSGINWGAIIRAAHTVGKTLVGGQDQTVGLGGYIQGGGHGPLSGRYGLAADQILQAKVITSQGDMLVANEVQNPDLLWAIRGGGPGLYGVVTEYVLKTYPSPENVVSSTLKLSPIGNNSESLDASWDGFAALLSGLPDLMDYGLTGSGSALTGKMTKPYVPSLNLRPRVEVSLSFFGCNMTPSDLLSLLEPARARVLAQGTKGTLTVSLLKPTTFPSFLSFFDSLNSSPSTAGQASLISSRLLGRAELCDIPQSSLRSYLERIMRSQVEDDGSTLILGLQGGLGPRQVEDSIRGALNPAWRRAYVHAISTGASVDATAAPQDALAAAAAWVEQHKERVWHEWAPDTGAYMNEANCFSANWKQDFYGGNYDRLLEIKKKYDPSGSLFVVSGVGSDLWEYDMTSGRLCQKV</sequence>
<dbReference type="Pfam" id="PF08031">
    <property type="entry name" value="BBE"/>
    <property type="match status" value="1"/>
</dbReference>
<evidence type="ECO:0000259" key="6">
    <source>
        <dbReference type="PROSITE" id="PS51387"/>
    </source>
</evidence>
<reference evidence="7" key="1">
    <citation type="journal article" date="2020" name="Stud. Mycol.">
        <title>101 Dothideomycetes genomes: a test case for predicting lifestyles and emergence of pathogens.</title>
        <authorList>
            <person name="Haridas S."/>
            <person name="Albert R."/>
            <person name="Binder M."/>
            <person name="Bloem J."/>
            <person name="Labutti K."/>
            <person name="Salamov A."/>
            <person name="Andreopoulos B."/>
            <person name="Baker S."/>
            <person name="Barry K."/>
            <person name="Bills G."/>
            <person name="Bluhm B."/>
            <person name="Cannon C."/>
            <person name="Castanera R."/>
            <person name="Culley D."/>
            <person name="Daum C."/>
            <person name="Ezra D."/>
            <person name="Gonzalez J."/>
            <person name="Henrissat B."/>
            <person name="Kuo A."/>
            <person name="Liang C."/>
            <person name="Lipzen A."/>
            <person name="Lutzoni F."/>
            <person name="Magnuson J."/>
            <person name="Mondo S."/>
            <person name="Nolan M."/>
            <person name="Ohm R."/>
            <person name="Pangilinan J."/>
            <person name="Park H.-J."/>
            <person name="Ramirez L."/>
            <person name="Alfaro M."/>
            <person name="Sun H."/>
            <person name="Tritt A."/>
            <person name="Yoshinaga Y."/>
            <person name="Zwiers L.-H."/>
            <person name="Turgeon B."/>
            <person name="Goodwin S."/>
            <person name="Spatafora J."/>
            <person name="Crous P."/>
            <person name="Grigoriev I."/>
        </authorList>
    </citation>
    <scope>NUCLEOTIDE SEQUENCE</scope>
    <source>
        <strain evidence="7">CBS 207.26</strain>
    </source>
</reference>
<dbReference type="InterPro" id="IPR006094">
    <property type="entry name" value="Oxid_FAD_bind_N"/>
</dbReference>
<dbReference type="SUPFAM" id="SSF56176">
    <property type="entry name" value="FAD-binding/transporter-associated domain-like"/>
    <property type="match status" value="1"/>
</dbReference>
<name>A0A6A6DJ69_9PEZI</name>
<evidence type="ECO:0000313" key="8">
    <source>
        <dbReference type="Proteomes" id="UP000800200"/>
    </source>
</evidence>
<comment type="cofactor">
    <cofactor evidence="1">
        <name>FAD</name>
        <dbReference type="ChEBI" id="CHEBI:57692"/>
    </cofactor>
</comment>
<comment type="similarity">
    <text evidence="2">Belongs to the oxygen-dependent FAD-linked oxidoreductase family.</text>
</comment>
<dbReference type="PROSITE" id="PS51387">
    <property type="entry name" value="FAD_PCMH"/>
    <property type="match status" value="1"/>
</dbReference>
<dbReference type="Gene3D" id="3.30.465.10">
    <property type="match status" value="2"/>
</dbReference>
<dbReference type="GO" id="GO:0071949">
    <property type="term" value="F:FAD binding"/>
    <property type="evidence" value="ECO:0007669"/>
    <property type="project" value="InterPro"/>
</dbReference>
<accession>A0A6A6DJ69</accession>
<keyword evidence="4" id="KW-0274">FAD</keyword>
<dbReference type="GO" id="GO:0016491">
    <property type="term" value="F:oxidoreductase activity"/>
    <property type="evidence" value="ECO:0007669"/>
    <property type="project" value="UniProtKB-KW"/>
</dbReference>
<evidence type="ECO:0000256" key="4">
    <source>
        <dbReference type="ARBA" id="ARBA00022827"/>
    </source>
</evidence>
<gene>
    <name evidence="7" type="ORF">K469DRAFT_595632</name>
</gene>
<dbReference type="AlphaFoldDB" id="A0A6A6DJ69"/>
<dbReference type="InterPro" id="IPR016169">
    <property type="entry name" value="FAD-bd_PCMH_sub2"/>
</dbReference>
<protein>
    <submittedName>
        <fullName evidence="7">FAD-binding domain-containing protein</fullName>
    </submittedName>
</protein>
<evidence type="ECO:0000313" key="7">
    <source>
        <dbReference type="EMBL" id="KAF2179557.1"/>
    </source>
</evidence>
<evidence type="ECO:0000256" key="5">
    <source>
        <dbReference type="ARBA" id="ARBA00023002"/>
    </source>
</evidence>
<organism evidence="7 8">
    <name type="scientific">Zopfia rhizophila CBS 207.26</name>
    <dbReference type="NCBI Taxonomy" id="1314779"/>
    <lineage>
        <taxon>Eukaryota</taxon>
        <taxon>Fungi</taxon>
        <taxon>Dikarya</taxon>
        <taxon>Ascomycota</taxon>
        <taxon>Pezizomycotina</taxon>
        <taxon>Dothideomycetes</taxon>
        <taxon>Dothideomycetes incertae sedis</taxon>
        <taxon>Zopfiaceae</taxon>
        <taxon>Zopfia</taxon>
    </lineage>
</organism>
<feature type="domain" description="FAD-binding PCMH-type" evidence="6">
    <location>
        <begin position="118"/>
        <end position="298"/>
    </location>
</feature>
<keyword evidence="5" id="KW-0560">Oxidoreductase</keyword>
<dbReference type="InterPro" id="IPR050416">
    <property type="entry name" value="FAD-linked_Oxidoreductase"/>
</dbReference>
<keyword evidence="3" id="KW-0285">Flavoprotein</keyword>
<proteinExistence type="inferred from homology"/>
<dbReference type="OrthoDB" id="9983560at2759"/>
<evidence type="ECO:0000256" key="3">
    <source>
        <dbReference type="ARBA" id="ARBA00022630"/>
    </source>
</evidence>
<dbReference type="Pfam" id="PF01565">
    <property type="entry name" value="FAD_binding_4"/>
    <property type="match status" value="1"/>
</dbReference>
<keyword evidence="8" id="KW-1185">Reference proteome</keyword>
<dbReference type="EMBL" id="ML994665">
    <property type="protein sequence ID" value="KAF2179557.1"/>
    <property type="molecule type" value="Genomic_DNA"/>
</dbReference>